<evidence type="ECO:0000259" key="7">
    <source>
        <dbReference type="Pfam" id="PF00590"/>
    </source>
</evidence>
<keyword evidence="1 6" id="KW-0963">Cytoplasm</keyword>
<dbReference type="PROSITE" id="PS01296">
    <property type="entry name" value="RSMI"/>
    <property type="match status" value="1"/>
</dbReference>
<proteinExistence type="inferred from homology"/>
<keyword evidence="3 6" id="KW-0489">Methyltransferase</keyword>
<dbReference type="Proteomes" id="UP000229972">
    <property type="component" value="Unassembled WGS sequence"/>
</dbReference>
<dbReference type="InterPro" id="IPR035996">
    <property type="entry name" value="4pyrrol_Methylase_sf"/>
</dbReference>
<dbReference type="SUPFAM" id="SSF53790">
    <property type="entry name" value="Tetrapyrrole methylase"/>
    <property type="match status" value="1"/>
</dbReference>
<feature type="domain" description="Tetrapyrrole methylase" evidence="7">
    <location>
        <begin position="10"/>
        <end position="206"/>
    </location>
</feature>
<name>A0A2H0V8M3_9BACT</name>
<comment type="function">
    <text evidence="6">Catalyzes the 2'-O-methylation of the ribose of cytidine 1402 (C1402) in 16S rRNA.</text>
</comment>
<dbReference type="CDD" id="cd11648">
    <property type="entry name" value="RsmI"/>
    <property type="match status" value="1"/>
</dbReference>
<dbReference type="PANTHER" id="PTHR46111">
    <property type="entry name" value="RIBOSOMAL RNA SMALL SUBUNIT METHYLTRANSFERASE I"/>
    <property type="match status" value="1"/>
</dbReference>
<dbReference type="GO" id="GO:0005737">
    <property type="term" value="C:cytoplasm"/>
    <property type="evidence" value="ECO:0007669"/>
    <property type="project" value="UniProtKB-SubCell"/>
</dbReference>
<dbReference type="InterPro" id="IPR000878">
    <property type="entry name" value="4pyrrol_Mease"/>
</dbReference>
<gene>
    <name evidence="6 8" type="primary">rsmI</name>
    <name evidence="8" type="ORF">COT93_02290</name>
</gene>
<evidence type="ECO:0000256" key="2">
    <source>
        <dbReference type="ARBA" id="ARBA00022552"/>
    </source>
</evidence>
<dbReference type="FunFam" id="3.40.1010.10:FF:000007">
    <property type="entry name" value="Ribosomal RNA small subunit methyltransferase I"/>
    <property type="match status" value="1"/>
</dbReference>
<dbReference type="InterPro" id="IPR018063">
    <property type="entry name" value="SAM_MeTrfase_RsmI_CS"/>
</dbReference>
<dbReference type="InterPro" id="IPR008189">
    <property type="entry name" value="rRNA_ssu_MeTfrase_I"/>
</dbReference>
<protein>
    <recommendedName>
        <fullName evidence="6">Ribosomal RNA small subunit methyltransferase I</fullName>
        <ecNumber evidence="6">2.1.1.198</ecNumber>
    </recommendedName>
    <alternativeName>
        <fullName evidence="6">16S rRNA 2'-O-ribose C1402 methyltransferase</fullName>
    </alternativeName>
    <alternativeName>
        <fullName evidence="6">rRNA (cytidine-2'-O-)-methyltransferase RsmI</fullName>
    </alternativeName>
</protein>
<dbReference type="Pfam" id="PF00590">
    <property type="entry name" value="TP_methylase"/>
    <property type="match status" value="1"/>
</dbReference>
<evidence type="ECO:0000256" key="1">
    <source>
        <dbReference type="ARBA" id="ARBA00022490"/>
    </source>
</evidence>
<dbReference type="HAMAP" id="MF_01877">
    <property type="entry name" value="16SrRNA_methyltr_I"/>
    <property type="match status" value="1"/>
</dbReference>
<comment type="subcellular location">
    <subcellularLocation>
        <location evidence="6">Cytoplasm</location>
    </subcellularLocation>
</comment>
<dbReference type="InterPro" id="IPR014776">
    <property type="entry name" value="4pyrrole_Mease_sub2"/>
</dbReference>
<evidence type="ECO:0000256" key="4">
    <source>
        <dbReference type="ARBA" id="ARBA00022679"/>
    </source>
</evidence>
<evidence type="ECO:0000256" key="3">
    <source>
        <dbReference type="ARBA" id="ARBA00022603"/>
    </source>
</evidence>
<sequence length="228" mass="24543">MEKTESPGVLYIVATPIGNMEDITLRALRIMGEVDYVLCEDTRTTGNLCKHHGIKAKLKRYDAHASMAVHGAVVADLLAGQSVALVSDAGTPGVSDPGVMLVRQARVAGVRVDAVPGASSITAAISIAGVSGNQFSFLGFVPSKKGRETFFKDLELYDHPIVFLEATHRIIKTLKSLTARYPTATLYLGRELTKLHEEMLVGTPAEVLEILTNTPVKQKGEFVIVLSL</sequence>
<dbReference type="EC" id="2.1.1.198" evidence="6"/>
<organism evidence="8 9">
    <name type="scientific">Candidatus Falkowbacteria bacterium CG10_big_fil_rev_8_21_14_0_10_37_18</name>
    <dbReference type="NCBI Taxonomy" id="1974562"/>
    <lineage>
        <taxon>Bacteria</taxon>
        <taxon>Candidatus Falkowiibacteriota</taxon>
    </lineage>
</organism>
<dbReference type="PANTHER" id="PTHR46111:SF1">
    <property type="entry name" value="RIBOSOMAL RNA SMALL SUBUNIT METHYLTRANSFERASE I"/>
    <property type="match status" value="1"/>
</dbReference>
<accession>A0A2H0V8M3</accession>
<dbReference type="PIRSF" id="PIRSF005917">
    <property type="entry name" value="MTase_YraL"/>
    <property type="match status" value="1"/>
</dbReference>
<dbReference type="GO" id="GO:0070677">
    <property type="term" value="F:rRNA (cytosine-2'-O-)-methyltransferase activity"/>
    <property type="evidence" value="ECO:0007669"/>
    <property type="project" value="UniProtKB-UniRule"/>
</dbReference>
<reference evidence="9" key="1">
    <citation type="submission" date="2017-09" db="EMBL/GenBank/DDBJ databases">
        <title>Depth-based differentiation of microbial function through sediment-hosted aquifers and enrichment of novel symbionts in the deep terrestrial subsurface.</title>
        <authorList>
            <person name="Probst A.J."/>
            <person name="Ladd B."/>
            <person name="Jarett J.K."/>
            <person name="Geller-Mcgrath D.E."/>
            <person name="Sieber C.M.K."/>
            <person name="Emerson J.B."/>
            <person name="Anantharaman K."/>
            <person name="Thomas B.C."/>
            <person name="Malmstrom R."/>
            <person name="Stieglmeier M."/>
            <person name="Klingl A."/>
            <person name="Woyke T."/>
            <person name="Ryan C.M."/>
            <person name="Banfield J.F."/>
        </authorList>
    </citation>
    <scope>NUCLEOTIDE SEQUENCE [LARGE SCALE GENOMIC DNA]</scope>
</reference>
<keyword evidence="4 6" id="KW-0808">Transferase</keyword>
<comment type="similarity">
    <text evidence="6">Belongs to the methyltransferase superfamily. RsmI family.</text>
</comment>
<evidence type="ECO:0000313" key="9">
    <source>
        <dbReference type="Proteomes" id="UP000229972"/>
    </source>
</evidence>
<evidence type="ECO:0000313" key="8">
    <source>
        <dbReference type="EMBL" id="PIR95456.1"/>
    </source>
</evidence>
<keyword evidence="5 6" id="KW-0949">S-adenosyl-L-methionine</keyword>
<dbReference type="NCBIfam" id="TIGR00096">
    <property type="entry name" value="16S rRNA (cytidine(1402)-2'-O)-methyltransferase"/>
    <property type="match status" value="1"/>
</dbReference>
<evidence type="ECO:0000256" key="5">
    <source>
        <dbReference type="ARBA" id="ARBA00022691"/>
    </source>
</evidence>
<comment type="catalytic activity">
    <reaction evidence="6">
        <text>cytidine(1402) in 16S rRNA + S-adenosyl-L-methionine = 2'-O-methylcytidine(1402) in 16S rRNA + S-adenosyl-L-homocysteine + H(+)</text>
        <dbReference type="Rhea" id="RHEA:42924"/>
        <dbReference type="Rhea" id="RHEA-COMP:10285"/>
        <dbReference type="Rhea" id="RHEA-COMP:10286"/>
        <dbReference type="ChEBI" id="CHEBI:15378"/>
        <dbReference type="ChEBI" id="CHEBI:57856"/>
        <dbReference type="ChEBI" id="CHEBI:59789"/>
        <dbReference type="ChEBI" id="CHEBI:74495"/>
        <dbReference type="ChEBI" id="CHEBI:82748"/>
        <dbReference type="EC" id="2.1.1.198"/>
    </reaction>
</comment>
<dbReference type="EMBL" id="PFAL01000020">
    <property type="protein sequence ID" value="PIR95456.1"/>
    <property type="molecule type" value="Genomic_DNA"/>
</dbReference>
<comment type="caution">
    <text evidence="8">The sequence shown here is derived from an EMBL/GenBank/DDBJ whole genome shotgun (WGS) entry which is preliminary data.</text>
</comment>
<dbReference type="AlphaFoldDB" id="A0A2H0V8M3"/>
<dbReference type="Gene3D" id="3.40.1010.10">
    <property type="entry name" value="Cobalt-precorrin-4 Transmethylase, Domain 1"/>
    <property type="match status" value="1"/>
</dbReference>
<dbReference type="InterPro" id="IPR014777">
    <property type="entry name" value="4pyrrole_Mease_sub1"/>
</dbReference>
<dbReference type="Gene3D" id="3.30.950.10">
    <property type="entry name" value="Methyltransferase, Cobalt-precorrin-4 Transmethylase, Domain 2"/>
    <property type="match status" value="1"/>
</dbReference>
<keyword evidence="2 6" id="KW-0698">rRNA processing</keyword>
<evidence type="ECO:0000256" key="6">
    <source>
        <dbReference type="HAMAP-Rule" id="MF_01877"/>
    </source>
</evidence>